<comment type="similarity">
    <text evidence="1">Belongs to the NAD(P)-dependent epimerase/dehydratase family. SDR39U1 subfamily.</text>
</comment>
<evidence type="ECO:0008006" key="6">
    <source>
        <dbReference type="Google" id="ProtNLM"/>
    </source>
</evidence>
<evidence type="ECO:0000259" key="3">
    <source>
        <dbReference type="Pfam" id="PF08338"/>
    </source>
</evidence>
<dbReference type="RefSeq" id="WP_072326386.1">
    <property type="nucleotide sequence ID" value="NZ_FPJW01000007.1"/>
</dbReference>
<dbReference type="Proteomes" id="UP000182350">
    <property type="component" value="Unassembled WGS sequence"/>
</dbReference>
<dbReference type="PANTHER" id="PTHR11092:SF0">
    <property type="entry name" value="EPIMERASE FAMILY PROTEIN SDR39U1"/>
    <property type="match status" value="1"/>
</dbReference>
<dbReference type="InterPro" id="IPR036291">
    <property type="entry name" value="NAD(P)-bd_dom_sf"/>
</dbReference>
<organism evidence="4 5">
    <name type="scientific">Marinospirillum alkaliphilum DSM 21637</name>
    <dbReference type="NCBI Taxonomy" id="1122209"/>
    <lineage>
        <taxon>Bacteria</taxon>
        <taxon>Pseudomonadati</taxon>
        <taxon>Pseudomonadota</taxon>
        <taxon>Gammaproteobacteria</taxon>
        <taxon>Oceanospirillales</taxon>
        <taxon>Oceanospirillaceae</taxon>
        <taxon>Marinospirillum</taxon>
    </lineage>
</organism>
<dbReference type="InterPro" id="IPR001509">
    <property type="entry name" value="Epimerase_deHydtase"/>
</dbReference>
<dbReference type="OrthoDB" id="9801773at2"/>
<dbReference type="InterPro" id="IPR013549">
    <property type="entry name" value="DUF1731"/>
</dbReference>
<evidence type="ECO:0000313" key="4">
    <source>
        <dbReference type="EMBL" id="SFX55712.1"/>
    </source>
</evidence>
<keyword evidence="5" id="KW-1185">Reference proteome</keyword>
<dbReference type="STRING" id="1122209.SAMN02745752_02068"/>
<accession>A0A1K1Y1H6</accession>
<evidence type="ECO:0000256" key="1">
    <source>
        <dbReference type="ARBA" id="ARBA00009353"/>
    </source>
</evidence>
<sequence>MRILITGGTGFIGQALCPLLAGQGHQLVLLSRQQKPRLPRGVTDHVQKLDALERDSVQAVINLAGAGIADQRWTPERKQELVDSRVNTTRQLVDWMKEQSLPPKVLISASAVGYYGEQGDAEITEATPPIPGFTHDLCRAWEQEALQAEAAGIRVCLVRTGVVLDQGGGSLGRMLLPFRLGLGGRLGNGQHWFPWIHRQDIAAIYAWLLKQDEARGAYNASAPQPVTNEAFTRALGKALHRPTLFPMPEKMLRLLFGELAELLLVSDRMLPQRLLQEGYRFQYPELNQALRAILR</sequence>
<dbReference type="InterPro" id="IPR010099">
    <property type="entry name" value="SDR39U1"/>
</dbReference>
<name>A0A1K1Y1H6_9GAMM</name>
<dbReference type="PANTHER" id="PTHR11092">
    <property type="entry name" value="SUGAR NUCLEOTIDE EPIMERASE RELATED"/>
    <property type="match status" value="1"/>
</dbReference>
<dbReference type="CDD" id="cd05242">
    <property type="entry name" value="SDR_a8"/>
    <property type="match status" value="1"/>
</dbReference>
<feature type="domain" description="DUF1731" evidence="3">
    <location>
        <begin position="247"/>
        <end position="293"/>
    </location>
</feature>
<dbReference type="EMBL" id="FPJW01000007">
    <property type="protein sequence ID" value="SFX55712.1"/>
    <property type="molecule type" value="Genomic_DNA"/>
</dbReference>
<evidence type="ECO:0000259" key="2">
    <source>
        <dbReference type="Pfam" id="PF01370"/>
    </source>
</evidence>
<reference evidence="4 5" key="1">
    <citation type="submission" date="2016-11" db="EMBL/GenBank/DDBJ databases">
        <authorList>
            <person name="Jaros S."/>
            <person name="Januszkiewicz K."/>
            <person name="Wedrychowicz H."/>
        </authorList>
    </citation>
    <scope>NUCLEOTIDE SEQUENCE [LARGE SCALE GENOMIC DNA]</scope>
    <source>
        <strain evidence="4 5">DSM 21637</strain>
    </source>
</reference>
<protein>
    <recommendedName>
        <fullName evidence="6">TIGR01777 family protein</fullName>
    </recommendedName>
</protein>
<dbReference type="SUPFAM" id="SSF51735">
    <property type="entry name" value="NAD(P)-binding Rossmann-fold domains"/>
    <property type="match status" value="1"/>
</dbReference>
<gene>
    <name evidence="4" type="ORF">SAMN02745752_02068</name>
</gene>
<evidence type="ECO:0000313" key="5">
    <source>
        <dbReference type="Proteomes" id="UP000182350"/>
    </source>
</evidence>
<proteinExistence type="inferred from homology"/>
<dbReference type="Pfam" id="PF01370">
    <property type="entry name" value="Epimerase"/>
    <property type="match status" value="1"/>
</dbReference>
<dbReference type="Pfam" id="PF08338">
    <property type="entry name" value="DUF1731"/>
    <property type="match status" value="1"/>
</dbReference>
<dbReference type="NCBIfam" id="TIGR01777">
    <property type="entry name" value="yfcH"/>
    <property type="match status" value="1"/>
</dbReference>
<dbReference type="AlphaFoldDB" id="A0A1K1Y1H6"/>
<feature type="domain" description="NAD-dependent epimerase/dehydratase" evidence="2">
    <location>
        <begin position="3"/>
        <end position="219"/>
    </location>
</feature>
<dbReference type="Gene3D" id="3.40.50.720">
    <property type="entry name" value="NAD(P)-binding Rossmann-like Domain"/>
    <property type="match status" value="1"/>
</dbReference>